<dbReference type="InterPro" id="IPR043504">
    <property type="entry name" value="Peptidase_S1_PA_chymotrypsin"/>
</dbReference>
<dbReference type="Pfam" id="PF13365">
    <property type="entry name" value="Trypsin_2"/>
    <property type="match status" value="1"/>
</dbReference>
<dbReference type="InterPro" id="IPR009003">
    <property type="entry name" value="Peptidase_S1_PA"/>
</dbReference>
<dbReference type="Gene3D" id="1.25.40.10">
    <property type="entry name" value="Tetratricopeptide repeat domain"/>
    <property type="match status" value="1"/>
</dbReference>
<organism evidence="4 5">
    <name type="scientific">Lyngbya confervoides BDU141951</name>
    <dbReference type="NCBI Taxonomy" id="1574623"/>
    <lineage>
        <taxon>Bacteria</taxon>
        <taxon>Bacillati</taxon>
        <taxon>Cyanobacteriota</taxon>
        <taxon>Cyanophyceae</taxon>
        <taxon>Oscillatoriophycideae</taxon>
        <taxon>Oscillatoriales</taxon>
        <taxon>Microcoleaceae</taxon>
        <taxon>Lyngbya</taxon>
    </lineage>
</organism>
<protein>
    <submittedName>
        <fullName evidence="4">Trypsin-like peptidase domain-containing protein</fullName>
    </submittedName>
</protein>
<dbReference type="EMBL" id="JTHE03000061">
    <property type="protein sequence ID" value="MCM1983294.1"/>
    <property type="molecule type" value="Genomic_DNA"/>
</dbReference>
<dbReference type="AlphaFoldDB" id="A0ABD4T3Y7"/>
<evidence type="ECO:0000313" key="5">
    <source>
        <dbReference type="Proteomes" id="UP000031561"/>
    </source>
</evidence>
<dbReference type="RefSeq" id="WP_166274948.1">
    <property type="nucleotide sequence ID" value="NZ_JTHE03000061.1"/>
</dbReference>
<proteinExistence type="predicted"/>
<comment type="caution">
    <text evidence="4">The sequence shown here is derived from an EMBL/GenBank/DDBJ whole genome shotgun (WGS) entry which is preliminary data.</text>
</comment>
<gene>
    <name evidence="4" type="ORF">QQ91_0010750</name>
</gene>
<keyword evidence="2 3" id="KW-0802">TPR repeat</keyword>
<dbReference type="PANTHER" id="PTHR22904:SF523">
    <property type="entry name" value="STRESS-INDUCED-PHOSPHOPROTEIN 1"/>
    <property type="match status" value="1"/>
</dbReference>
<dbReference type="PROSITE" id="PS50293">
    <property type="entry name" value="TPR_REGION"/>
    <property type="match status" value="1"/>
</dbReference>
<sequence length="407" mass="43758">MNFSFPAYRSIPTVLLGSAIAAPLLWPSSPALGLTGAQVNRMAEQVTVFIRGVRNMDNFGSGVLVARQGNTYRVLTAGHVIDAQDRYTVTTADNLQHLVTHLRKLPNIDLAEVTFESSETYALAQIGDAASLTPTEKVYVTGFPKPGFNIPIPTYTITDGNITTILNRGMRDGYGVAYTNPTRAGMSGGPVFNEAGQLIAIHGRKEGEADGSMTAGAWLNLGIPINLYQTSPMGGGAIGQQTPPLVKPVIAVSSPRQQPLSLQPLPVEVNTTQLPQIANEPLVKQHCQLPGDQSCRTVVQVPNIGQPGNEAVLNPVTALSAESWINKGNQAFQAGEQSQAIAYYSKALELDPDQGIALFNRAVAYHHTQQSPQAMADFRAALAVFQRRNQLSRVAQVESILRQLDQP</sequence>
<dbReference type="Proteomes" id="UP000031561">
    <property type="component" value="Unassembled WGS sequence"/>
</dbReference>
<dbReference type="Gene3D" id="2.40.10.10">
    <property type="entry name" value="Trypsin-like serine proteases"/>
    <property type="match status" value="2"/>
</dbReference>
<keyword evidence="5" id="KW-1185">Reference proteome</keyword>
<feature type="repeat" description="TPR" evidence="3">
    <location>
        <begin position="321"/>
        <end position="354"/>
    </location>
</feature>
<evidence type="ECO:0000256" key="3">
    <source>
        <dbReference type="PROSITE-ProRule" id="PRU00339"/>
    </source>
</evidence>
<dbReference type="InterPro" id="IPR019734">
    <property type="entry name" value="TPR_rpt"/>
</dbReference>
<dbReference type="SMART" id="SM00028">
    <property type="entry name" value="TPR"/>
    <property type="match status" value="2"/>
</dbReference>
<evidence type="ECO:0000313" key="4">
    <source>
        <dbReference type="EMBL" id="MCM1983294.1"/>
    </source>
</evidence>
<dbReference type="InterPro" id="IPR011990">
    <property type="entry name" value="TPR-like_helical_dom_sf"/>
</dbReference>
<name>A0ABD4T3Y7_9CYAN</name>
<dbReference type="PROSITE" id="PS50005">
    <property type="entry name" value="TPR"/>
    <property type="match status" value="1"/>
</dbReference>
<dbReference type="SUPFAM" id="SSF48452">
    <property type="entry name" value="TPR-like"/>
    <property type="match status" value="1"/>
</dbReference>
<dbReference type="Pfam" id="PF00515">
    <property type="entry name" value="TPR_1"/>
    <property type="match status" value="1"/>
</dbReference>
<dbReference type="SUPFAM" id="SSF50494">
    <property type="entry name" value="Trypsin-like serine proteases"/>
    <property type="match status" value="1"/>
</dbReference>
<evidence type="ECO:0000256" key="1">
    <source>
        <dbReference type="ARBA" id="ARBA00022737"/>
    </source>
</evidence>
<accession>A0ABD4T3Y7</accession>
<dbReference type="PANTHER" id="PTHR22904">
    <property type="entry name" value="TPR REPEAT CONTAINING PROTEIN"/>
    <property type="match status" value="1"/>
</dbReference>
<evidence type="ECO:0000256" key="2">
    <source>
        <dbReference type="ARBA" id="ARBA00022803"/>
    </source>
</evidence>
<keyword evidence="1" id="KW-0677">Repeat</keyword>
<reference evidence="4 5" key="1">
    <citation type="journal article" date="2015" name="Genome Announc.">
        <title>Draft Genome Sequence of Filamentous Marine Cyanobacterium Lyngbya confervoides Strain BDU141951.</title>
        <authorList>
            <person name="Chandrababunaidu M.M."/>
            <person name="Sen D."/>
            <person name="Tripathy S."/>
        </authorList>
    </citation>
    <scope>NUCLEOTIDE SEQUENCE [LARGE SCALE GENOMIC DNA]</scope>
    <source>
        <strain evidence="4 5">BDU141951</strain>
    </source>
</reference>